<reference evidence="2 3" key="1">
    <citation type="journal article" date="2014" name="J. Microbiol.">
        <title>Diaminobutyricibacter tongyongensis gen. nov., sp. nov. and Homoserinibacter gongjuensis gen. nov., sp. nov. belong to the family Microbacteriaceae.</title>
        <authorList>
            <person name="Kim S.J."/>
            <person name="Ahn J.H."/>
            <person name="Weon H.Y."/>
            <person name="Hamada M."/>
            <person name="Suzuki K."/>
            <person name="Kwon S.W."/>
        </authorList>
    </citation>
    <scope>NUCLEOTIDE SEQUENCE [LARGE SCALE GENOMIC DNA]</scope>
    <source>
        <strain evidence="2 3">NBRC 108724</strain>
    </source>
</reference>
<dbReference type="AlphaFoldDB" id="A0A6L9XUT7"/>
<gene>
    <name evidence="2" type="ORF">G3T36_04680</name>
</gene>
<comment type="caution">
    <text evidence="2">The sequence shown here is derived from an EMBL/GenBank/DDBJ whole genome shotgun (WGS) entry which is preliminary data.</text>
</comment>
<name>A0A6L9XUT7_9MICO</name>
<dbReference type="Proteomes" id="UP000474967">
    <property type="component" value="Unassembled WGS sequence"/>
</dbReference>
<feature type="region of interest" description="Disordered" evidence="1">
    <location>
        <begin position="1"/>
        <end position="57"/>
    </location>
</feature>
<evidence type="ECO:0000256" key="1">
    <source>
        <dbReference type="SAM" id="MobiDB-lite"/>
    </source>
</evidence>
<organism evidence="2 3">
    <name type="scientific">Leifsonia tongyongensis</name>
    <dbReference type="NCBI Taxonomy" id="1268043"/>
    <lineage>
        <taxon>Bacteria</taxon>
        <taxon>Bacillati</taxon>
        <taxon>Actinomycetota</taxon>
        <taxon>Actinomycetes</taxon>
        <taxon>Micrococcales</taxon>
        <taxon>Microbacteriaceae</taxon>
        <taxon>Leifsonia</taxon>
    </lineage>
</organism>
<proteinExistence type="predicted"/>
<keyword evidence="3" id="KW-1185">Reference proteome</keyword>
<accession>A0A6L9XUT7</accession>
<dbReference type="RefSeq" id="WP_163288318.1">
    <property type="nucleotide sequence ID" value="NZ_JAAGWY010000001.1"/>
</dbReference>
<evidence type="ECO:0000313" key="2">
    <source>
        <dbReference type="EMBL" id="NEN05160.1"/>
    </source>
</evidence>
<protein>
    <submittedName>
        <fullName evidence="2">Uncharacterized protein</fullName>
    </submittedName>
</protein>
<sequence>MTSRPGDTGQPEEPAADQPEPPAGLAGGNEEAAEPPPADFDPAEHPSNPDLVADDER</sequence>
<evidence type="ECO:0000313" key="3">
    <source>
        <dbReference type="Proteomes" id="UP000474967"/>
    </source>
</evidence>
<dbReference type="EMBL" id="JAAGWY010000001">
    <property type="protein sequence ID" value="NEN05160.1"/>
    <property type="molecule type" value="Genomic_DNA"/>
</dbReference>